<dbReference type="Proteomes" id="UP000078541">
    <property type="component" value="Unassembled WGS sequence"/>
</dbReference>
<sequence length="294" mass="34339">MGSTRICVQLCVYVTFVAAIVITTNRDIFECPGPLMYYKDLRCTPIYDDKDNCPKKFNCNHIKLRSRKKCYINGRVYKPNQFLYDKDSNVCDTSCICTLSPNRNQIAAFDCINFQCPKKKIKDGCYLRQDPTICCQNPIEICPKTQQDRPFCIVNNHRYLDGEYFKVNEEPDLICICQPGYKHENVPPYCMKPNHSPCHPAFSHEDYFNRNCAPVYNYYEMDKCHVKMLCQVSGDTTIPRQLPFIMDDDWSKINYILDMCLFGNFMMQVSEKLTIFCNTSLKCIDCICEIPHPY</sequence>
<keyword evidence="3" id="KW-1185">Reference proteome</keyword>
<keyword evidence="1" id="KW-0732">Signal</keyword>
<evidence type="ECO:0000313" key="2">
    <source>
        <dbReference type="EMBL" id="KYN32442.1"/>
    </source>
</evidence>
<dbReference type="AlphaFoldDB" id="A0A195EX16"/>
<protein>
    <recommendedName>
        <fullName evidence="4">VWFC domain-containing protein</fullName>
    </recommendedName>
</protein>
<dbReference type="EMBL" id="KQ981953">
    <property type="protein sequence ID" value="KYN32442.1"/>
    <property type="molecule type" value="Genomic_DNA"/>
</dbReference>
<feature type="chain" id="PRO_5008271004" description="VWFC domain-containing protein" evidence="1">
    <location>
        <begin position="20"/>
        <end position="294"/>
    </location>
</feature>
<name>A0A195EX16_9HYME</name>
<accession>A0A195EX16</accession>
<reference evidence="2 3" key="1">
    <citation type="submission" date="2016-03" db="EMBL/GenBank/DDBJ databases">
        <title>Trachymyrmex septentrionalis WGS genome.</title>
        <authorList>
            <person name="Nygaard S."/>
            <person name="Hu H."/>
            <person name="Boomsma J."/>
            <person name="Zhang G."/>
        </authorList>
    </citation>
    <scope>NUCLEOTIDE SEQUENCE [LARGE SCALE GENOMIC DNA]</scope>
    <source>
        <strain evidence="2">Tsep2-gDNA-1</strain>
        <tissue evidence="2">Whole body</tissue>
    </source>
</reference>
<evidence type="ECO:0000313" key="3">
    <source>
        <dbReference type="Proteomes" id="UP000078541"/>
    </source>
</evidence>
<organism evidence="2 3">
    <name type="scientific">Trachymyrmex septentrionalis</name>
    <dbReference type="NCBI Taxonomy" id="34720"/>
    <lineage>
        <taxon>Eukaryota</taxon>
        <taxon>Metazoa</taxon>
        <taxon>Ecdysozoa</taxon>
        <taxon>Arthropoda</taxon>
        <taxon>Hexapoda</taxon>
        <taxon>Insecta</taxon>
        <taxon>Pterygota</taxon>
        <taxon>Neoptera</taxon>
        <taxon>Endopterygota</taxon>
        <taxon>Hymenoptera</taxon>
        <taxon>Apocrita</taxon>
        <taxon>Aculeata</taxon>
        <taxon>Formicoidea</taxon>
        <taxon>Formicidae</taxon>
        <taxon>Myrmicinae</taxon>
        <taxon>Trachymyrmex</taxon>
    </lineage>
</organism>
<evidence type="ECO:0008006" key="4">
    <source>
        <dbReference type="Google" id="ProtNLM"/>
    </source>
</evidence>
<feature type="signal peptide" evidence="1">
    <location>
        <begin position="1"/>
        <end position="19"/>
    </location>
</feature>
<proteinExistence type="predicted"/>
<gene>
    <name evidence="2" type="ORF">ALC56_13299</name>
</gene>
<evidence type="ECO:0000256" key="1">
    <source>
        <dbReference type="SAM" id="SignalP"/>
    </source>
</evidence>